<evidence type="ECO:0000256" key="7">
    <source>
        <dbReference type="ARBA" id="ARBA00022842"/>
    </source>
</evidence>
<keyword evidence="5 10" id="KW-0547">Nucleotide-binding</keyword>
<dbReference type="EMBL" id="CP003772">
    <property type="protein sequence ID" value="AFQ03802.1"/>
    <property type="molecule type" value="Genomic_DNA"/>
</dbReference>
<dbReference type="InterPro" id="IPR027417">
    <property type="entry name" value="P-loop_NTPase"/>
</dbReference>
<comment type="cofactor">
    <cofactor evidence="10">
        <name>K(+)</name>
        <dbReference type="ChEBI" id="CHEBI:29103"/>
    </cofactor>
    <text evidence="10">Binds 1 potassium ion per subunit.</text>
</comment>
<dbReference type="InterPro" id="IPR018948">
    <property type="entry name" value="GTP-bd_TrmE_N"/>
</dbReference>
<dbReference type="Gene3D" id="3.40.50.300">
    <property type="entry name" value="P-loop containing nucleotide triphosphate hydrolases"/>
    <property type="match status" value="1"/>
</dbReference>
<evidence type="ECO:0000256" key="5">
    <source>
        <dbReference type="ARBA" id="ARBA00022741"/>
    </source>
</evidence>
<accession>A0ABC7ZI32</accession>
<dbReference type="InterPro" id="IPR006073">
    <property type="entry name" value="GTP-bd"/>
</dbReference>
<feature type="coiled-coil region" evidence="12">
    <location>
        <begin position="146"/>
        <end position="207"/>
    </location>
</feature>
<dbReference type="Gene3D" id="3.30.1360.120">
    <property type="entry name" value="Probable tRNA modification gtpase trme, domain 1"/>
    <property type="match status" value="1"/>
</dbReference>
<evidence type="ECO:0000256" key="6">
    <source>
        <dbReference type="ARBA" id="ARBA00022801"/>
    </source>
</evidence>
<dbReference type="GO" id="GO:0006400">
    <property type="term" value="P:tRNA modification"/>
    <property type="evidence" value="ECO:0007669"/>
    <property type="project" value="UniProtKB-UniRule"/>
</dbReference>
<evidence type="ECO:0000256" key="12">
    <source>
        <dbReference type="SAM" id="Coils"/>
    </source>
</evidence>
<dbReference type="SMR" id="A0ABC7ZI32"/>
<feature type="binding site" evidence="10">
    <location>
        <position position="251"/>
    </location>
    <ligand>
        <name>K(+)</name>
        <dbReference type="ChEBI" id="CHEBI:29103"/>
    </ligand>
</feature>
<evidence type="ECO:0000256" key="1">
    <source>
        <dbReference type="ARBA" id="ARBA00011043"/>
    </source>
</evidence>
<sequence>MKSEINIFALATAPFNSALHIIRFSGPDVYEILNKITNKKITRKGMQIQRTWIVDENNKRIDDVLLFKFVSPNSYTGEDLIEISCHGNMLIVNEICALLLKKGGVYAKPGEFTQRSFLNGKMSLQQASAVNKLILSPNLLVKDIVLNNLAGEMDQQLEQIAQQVNQLVMQMEVNIDYPEYLDEQVELSTLNNKVKLIIEKLKRIIENSKQLKKLHDPFKIAIIGETNVGKSSLLNALLNQDKAIVSNIKGSTRDVVEGDFNLNGYLIKILDTAGIRKHKSGLEKAGIKKSFESIKQANLVIYLLDATHPKKDLELISFFKKNKKDFFVFYNKKDLITNKFENSISAKQKDIKELVDLLTKYINEFYKKIDQKIYLIENWQQILIEKIKEQLEQFLKQQKKYLFFDVLVTHLREAQQDILKLLGKDVGFDLVNEIFNNFCLGK</sequence>
<feature type="binding site" evidence="10">
    <location>
        <position position="227"/>
    </location>
    <ligand>
        <name>K(+)</name>
        <dbReference type="ChEBI" id="CHEBI:29103"/>
    </ligand>
</feature>
<dbReference type="Pfam" id="PF01926">
    <property type="entry name" value="MMR_HSR1"/>
    <property type="match status" value="1"/>
</dbReference>
<dbReference type="EC" id="3.6.-.-" evidence="10"/>
<keyword evidence="6 10" id="KW-0378">Hydrolase</keyword>
<dbReference type="GO" id="GO:0046872">
    <property type="term" value="F:metal ion binding"/>
    <property type="evidence" value="ECO:0007669"/>
    <property type="project" value="UniProtKB-KW"/>
</dbReference>
<dbReference type="NCBIfam" id="TIGR00231">
    <property type="entry name" value="small_GTP"/>
    <property type="match status" value="1"/>
</dbReference>
<keyword evidence="3 10" id="KW-0819">tRNA processing</keyword>
<keyword evidence="7 10" id="KW-0460">Magnesium</keyword>
<dbReference type="InterPro" id="IPR025867">
    <property type="entry name" value="MnmE_helical"/>
</dbReference>
<reference evidence="14 15" key="1">
    <citation type="journal article" date="2012" name="J. Bacteriol.">
        <title>Draft Genome Sequences of Four Axenic Mycoplasma genitalium Strains Isolated from Denmark, Japan, and Australia.</title>
        <authorList>
            <person name="McGowin C.L."/>
            <person name="Ma L."/>
            <person name="Jensen J.S."/>
            <person name="Mancuso M.M."/>
            <person name="Hamasuna R."/>
            <person name="Adegboye D."/>
            <person name="Martin D.H."/>
        </authorList>
    </citation>
    <scope>NUCLEOTIDE SEQUENCE [LARGE SCALE GENOMIC DNA]</scope>
    <source>
        <strain evidence="14 15">M6320</strain>
    </source>
</reference>
<dbReference type="Pfam" id="PF12631">
    <property type="entry name" value="MnmE_helical"/>
    <property type="match status" value="1"/>
</dbReference>
<comment type="similarity">
    <text evidence="1 10 11">Belongs to the TRAFAC class TrmE-Era-EngA-EngB-Septin-like GTPase superfamily. TrmE GTPase family.</text>
</comment>
<keyword evidence="8 10" id="KW-0630">Potassium</keyword>
<dbReference type="PANTHER" id="PTHR42714:SF2">
    <property type="entry name" value="TRNA MODIFICATION GTPASE GTPBP3, MITOCHONDRIAL"/>
    <property type="match status" value="1"/>
</dbReference>
<dbReference type="Pfam" id="PF10396">
    <property type="entry name" value="TrmE_N"/>
    <property type="match status" value="1"/>
</dbReference>
<feature type="binding site" evidence="10">
    <location>
        <position position="121"/>
    </location>
    <ligand>
        <name>(6S)-5-formyl-5,6,7,8-tetrahydrofolate</name>
        <dbReference type="ChEBI" id="CHEBI:57457"/>
    </ligand>
</feature>
<evidence type="ECO:0000256" key="8">
    <source>
        <dbReference type="ARBA" id="ARBA00022958"/>
    </source>
</evidence>
<feature type="binding site" evidence="10">
    <location>
        <position position="252"/>
    </location>
    <ligand>
        <name>Mg(2+)</name>
        <dbReference type="ChEBI" id="CHEBI:18420"/>
    </ligand>
</feature>
<dbReference type="GO" id="GO:0005525">
    <property type="term" value="F:GTP binding"/>
    <property type="evidence" value="ECO:0007669"/>
    <property type="project" value="UniProtKB-UniRule"/>
</dbReference>
<comment type="function">
    <text evidence="10">Exhibits a very high intrinsic GTPase hydrolysis rate. Involved in the addition of a carboxymethylaminomethyl (cmnm) group at the wobble position (U34) of certain tRNAs, forming tRNA-cmnm(5)s(2)U34.</text>
</comment>
<dbReference type="GO" id="GO:0005737">
    <property type="term" value="C:cytoplasm"/>
    <property type="evidence" value="ECO:0007669"/>
    <property type="project" value="UniProtKB-SubCell"/>
</dbReference>
<dbReference type="InterPro" id="IPR004520">
    <property type="entry name" value="GTPase_MnmE"/>
</dbReference>
<feature type="binding site" evidence="10">
    <location>
        <position position="248"/>
    </location>
    <ligand>
        <name>K(+)</name>
        <dbReference type="ChEBI" id="CHEBI:29103"/>
    </ligand>
</feature>
<organism evidence="14 15">
    <name type="scientific">Mycoplasmoides genitalium M6320</name>
    <dbReference type="NCBI Taxonomy" id="662945"/>
    <lineage>
        <taxon>Bacteria</taxon>
        <taxon>Bacillati</taxon>
        <taxon>Mycoplasmatota</taxon>
        <taxon>Mycoplasmoidales</taxon>
        <taxon>Mycoplasmoidaceae</taxon>
        <taxon>Mycoplasmoides</taxon>
    </lineage>
</organism>
<dbReference type="NCBIfam" id="TIGR00450">
    <property type="entry name" value="mnmE_trmE_thdF"/>
    <property type="match status" value="1"/>
</dbReference>
<proteinExistence type="inferred from homology"/>
<dbReference type="PROSITE" id="PS51709">
    <property type="entry name" value="G_TRME"/>
    <property type="match status" value="1"/>
</dbReference>
<evidence type="ECO:0000256" key="11">
    <source>
        <dbReference type="RuleBase" id="RU003313"/>
    </source>
</evidence>
<dbReference type="InterPro" id="IPR031168">
    <property type="entry name" value="G_TrmE"/>
</dbReference>
<comment type="subcellular location">
    <subcellularLocation>
        <location evidence="10">Cytoplasm</location>
    </subcellularLocation>
</comment>
<feature type="binding site" evidence="10">
    <location>
        <begin position="227"/>
        <end position="232"/>
    </location>
    <ligand>
        <name>GTP</name>
        <dbReference type="ChEBI" id="CHEBI:37565"/>
    </ligand>
</feature>
<keyword evidence="4 10" id="KW-0479">Metal-binding</keyword>
<feature type="binding site" evidence="10">
    <location>
        <position position="231"/>
    </location>
    <ligand>
        <name>Mg(2+)</name>
        <dbReference type="ChEBI" id="CHEBI:18420"/>
    </ligand>
</feature>
<gene>
    <name evidence="10 14" type="primary">trmE</name>
    <name evidence="10" type="synonym">mnmE</name>
    <name evidence="14" type="ORF">CM1_00040</name>
</gene>
<keyword evidence="9 10" id="KW-0342">GTP-binding</keyword>
<dbReference type="GeneID" id="99646816"/>
<dbReference type="GO" id="GO:0003924">
    <property type="term" value="F:GTPase activity"/>
    <property type="evidence" value="ECO:0007669"/>
    <property type="project" value="UniProtKB-UniRule"/>
</dbReference>
<keyword evidence="12" id="KW-0175">Coiled coil</keyword>
<dbReference type="HAMAP" id="MF_00379">
    <property type="entry name" value="GTPase_MnmE"/>
    <property type="match status" value="1"/>
</dbReference>
<dbReference type="Proteomes" id="UP000005254">
    <property type="component" value="Chromosome"/>
</dbReference>
<feature type="binding site" evidence="10">
    <location>
        <position position="442"/>
    </location>
    <ligand>
        <name>(6S)-5-formyl-5,6,7,8-tetrahydrofolate</name>
        <dbReference type="ChEBI" id="CHEBI:57457"/>
    </ligand>
</feature>
<dbReference type="RefSeq" id="WP_010869287.1">
    <property type="nucleotide sequence ID" value="NC_018497.1"/>
</dbReference>
<evidence type="ECO:0000256" key="10">
    <source>
        <dbReference type="HAMAP-Rule" id="MF_00379"/>
    </source>
</evidence>
<evidence type="ECO:0000256" key="3">
    <source>
        <dbReference type="ARBA" id="ARBA00022694"/>
    </source>
</evidence>
<dbReference type="CDD" id="cd14858">
    <property type="entry name" value="TrmE_N"/>
    <property type="match status" value="1"/>
</dbReference>
<name>A0ABC7ZI32_MYCGT</name>
<evidence type="ECO:0000256" key="4">
    <source>
        <dbReference type="ARBA" id="ARBA00022723"/>
    </source>
</evidence>
<dbReference type="SUPFAM" id="SSF52540">
    <property type="entry name" value="P-loop containing nucleoside triphosphate hydrolases"/>
    <property type="match status" value="1"/>
</dbReference>
<feature type="binding site" evidence="10">
    <location>
        <position position="246"/>
    </location>
    <ligand>
        <name>K(+)</name>
        <dbReference type="ChEBI" id="CHEBI:29103"/>
    </ligand>
</feature>
<dbReference type="FunFam" id="3.40.50.300:FF:001376">
    <property type="entry name" value="tRNA modification GTPase MnmE"/>
    <property type="match status" value="1"/>
</dbReference>
<keyword evidence="2 10" id="KW-0963">Cytoplasm</keyword>
<dbReference type="InterPro" id="IPR027368">
    <property type="entry name" value="MnmE_dom2"/>
</dbReference>
<dbReference type="InterPro" id="IPR005225">
    <property type="entry name" value="Small_GTP-bd"/>
</dbReference>
<feature type="domain" description="TrmE-type G" evidence="13">
    <location>
        <begin position="217"/>
        <end position="363"/>
    </location>
</feature>
<feature type="binding site" evidence="10">
    <location>
        <begin position="271"/>
        <end position="274"/>
    </location>
    <ligand>
        <name>GTP</name>
        <dbReference type="ChEBI" id="CHEBI:37565"/>
    </ligand>
</feature>
<feature type="binding site" evidence="10">
    <location>
        <position position="82"/>
    </location>
    <ligand>
        <name>(6S)-5-formyl-5,6,7,8-tetrahydrofolate</name>
        <dbReference type="ChEBI" id="CHEBI:57457"/>
    </ligand>
</feature>
<comment type="caution">
    <text evidence="10">Lacks conserved residue(s) required for the propagation of feature annotation.</text>
</comment>
<evidence type="ECO:0000256" key="9">
    <source>
        <dbReference type="ARBA" id="ARBA00023134"/>
    </source>
</evidence>
<comment type="subunit">
    <text evidence="10">Homodimer. Heterotetramer of two MnmE and two MnmG subunits.</text>
</comment>
<feature type="binding site" evidence="10">
    <location>
        <position position="23"/>
    </location>
    <ligand>
        <name>(6S)-5-formyl-5,6,7,8-tetrahydrofolate</name>
        <dbReference type="ChEBI" id="CHEBI:57457"/>
    </ligand>
</feature>
<evidence type="ECO:0000313" key="14">
    <source>
        <dbReference type="EMBL" id="AFQ03802.1"/>
    </source>
</evidence>
<dbReference type="Gene3D" id="1.20.120.430">
    <property type="entry name" value="tRNA modification GTPase MnmE domain 2"/>
    <property type="match status" value="1"/>
</dbReference>
<dbReference type="CDD" id="cd04164">
    <property type="entry name" value="trmE"/>
    <property type="match status" value="1"/>
</dbReference>
<dbReference type="KEGG" id="mgx:CM1_00040"/>
<dbReference type="AlphaFoldDB" id="A0ABC7ZI32"/>
<dbReference type="InterPro" id="IPR027266">
    <property type="entry name" value="TrmE/GcvT-like"/>
</dbReference>
<dbReference type="PANTHER" id="PTHR42714">
    <property type="entry name" value="TRNA MODIFICATION GTPASE GTPBP3"/>
    <property type="match status" value="1"/>
</dbReference>
<feature type="binding site" evidence="10">
    <location>
        <begin position="246"/>
        <end position="252"/>
    </location>
    <ligand>
        <name>GTP</name>
        <dbReference type="ChEBI" id="CHEBI:37565"/>
    </ligand>
</feature>
<protein>
    <recommendedName>
        <fullName evidence="10">tRNA modification GTPase MnmE</fullName>
        <ecNumber evidence="10">3.6.-.-</ecNumber>
    </recommendedName>
</protein>
<evidence type="ECO:0000256" key="2">
    <source>
        <dbReference type="ARBA" id="ARBA00022490"/>
    </source>
</evidence>
<evidence type="ECO:0000259" key="13">
    <source>
        <dbReference type="PROSITE" id="PS51709"/>
    </source>
</evidence>
<evidence type="ECO:0000313" key="15">
    <source>
        <dbReference type="Proteomes" id="UP000005254"/>
    </source>
</evidence>